<organism evidence="2 3">
    <name type="scientific">Ferroglobus placidus (strain DSM 10642 / AEDII12DO)</name>
    <dbReference type="NCBI Taxonomy" id="589924"/>
    <lineage>
        <taxon>Archaea</taxon>
        <taxon>Methanobacteriati</taxon>
        <taxon>Methanobacteriota</taxon>
        <taxon>Archaeoglobi</taxon>
        <taxon>Archaeoglobales</taxon>
        <taxon>Archaeoglobaceae</taxon>
        <taxon>Ferroglobus</taxon>
    </lineage>
</organism>
<reference evidence="2 3" key="2">
    <citation type="journal article" date="2011" name="Stand. Genomic Sci.">
        <title>Complete genome sequence of Ferroglobus placidus AEDII12DO.</title>
        <authorList>
            <person name="Anderson I."/>
            <person name="Risso C."/>
            <person name="Holmes D."/>
            <person name="Lucas S."/>
            <person name="Copeland A."/>
            <person name="Lapidus A."/>
            <person name="Cheng J.F."/>
            <person name="Bruce D."/>
            <person name="Goodwin L."/>
            <person name="Pitluck S."/>
            <person name="Saunders E."/>
            <person name="Brettin T."/>
            <person name="Detter J.C."/>
            <person name="Han C."/>
            <person name="Tapia R."/>
            <person name="Larimer F."/>
            <person name="Land M."/>
            <person name="Hauser L."/>
            <person name="Woyke T."/>
            <person name="Lovley D."/>
            <person name="Kyrpides N."/>
            <person name="Ivanova N."/>
        </authorList>
    </citation>
    <scope>NUCLEOTIDE SEQUENCE [LARGE SCALE GENOMIC DNA]</scope>
    <source>
        <strain evidence="3">DSM 10642 / AEDII12DO</strain>
    </source>
</reference>
<dbReference type="Gene3D" id="3.30.70.20">
    <property type="match status" value="1"/>
</dbReference>
<dbReference type="PANTHER" id="PTHR42827">
    <property type="entry name" value="IRON-SULFUR CLUSTER-BINDING PROTEIN-RELATED"/>
    <property type="match status" value="1"/>
</dbReference>
<dbReference type="AlphaFoldDB" id="D3RYA8"/>
<sequence length="228" mass="25211">MEDLAKKLGADIFGVADLDLIRDYPTIPENLLEGFKRGIVIGVKLSDAVFDSLPASRPLYAKQYEVANAMLDRIAFILANEIERRGYRAIPIPASKILKNTDWRSFISHKAIARAAGVGWIGKSLLLVTEKYGPRVRLATILTDMPLEAGEPMKNKCGSCKKCIEACIVKALKDSDFEDYPKREEVFDVEKCAKKLQEFASDPDIGYMVCGICVKVCPYGLKKSGGES</sequence>
<dbReference type="RefSeq" id="WP_012965814.1">
    <property type="nucleotide sequence ID" value="NC_013849.1"/>
</dbReference>
<feature type="domain" description="4Fe-4S ferredoxin-type" evidence="1">
    <location>
        <begin position="197"/>
        <end position="227"/>
    </location>
</feature>
<accession>D3RYA8</accession>
<dbReference type="PROSITE" id="PS51379">
    <property type="entry name" value="4FE4S_FER_2"/>
    <property type="match status" value="1"/>
</dbReference>
<dbReference type="PaxDb" id="589924-Ferp_1318"/>
<name>D3RYA8_FERPA</name>
<evidence type="ECO:0000313" key="2">
    <source>
        <dbReference type="EMBL" id="ADC65471.1"/>
    </source>
</evidence>
<evidence type="ECO:0000259" key="1">
    <source>
        <dbReference type="PROSITE" id="PS51379"/>
    </source>
</evidence>
<dbReference type="STRING" id="589924.Ferp_1318"/>
<keyword evidence="3" id="KW-1185">Reference proteome</keyword>
<protein>
    <submittedName>
        <fullName evidence="2">Iron-sulfur cluster binding protein</fullName>
    </submittedName>
</protein>
<dbReference type="InterPro" id="IPR017896">
    <property type="entry name" value="4Fe4S_Fe-S-bd"/>
</dbReference>
<evidence type="ECO:0000313" key="3">
    <source>
        <dbReference type="Proteomes" id="UP000002613"/>
    </source>
</evidence>
<dbReference type="EMBL" id="CP001899">
    <property type="protein sequence ID" value="ADC65471.1"/>
    <property type="molecule type" value="Genomic_DNA"/>
</dbReference>
<dbReference type="PANTHER" id="PTHR42827:SF1">
    <property type="entry name" value="IRON-SULFUR CLUSTER-BINDING PROTEIN"/>
    <property type="match status" value="1"/>
</dbReference>
<gene>
    <name evidence="2" type="ordered locus">Ferp_1318</name>
</gene>
<dbReference type="Proteomes" id="UP000002613">
    <property type="component" value="Chromosome"/>
</dbReference>
<reference evidence="3" key="1">
    <citation type="submission" date="2010-02" db="EMBL/GenBank/DDBJ databases">
        <title>Complete sequence of Ferroglobus placidus DSM 10642.</title>
        <authorList>
            <consortium name="US DOE Joint Genome Institute"/>
            <person name="Lucas S."/>
            <person name="Copeland A."/>
            <person name="Lapidus A."/>
            <person name="Cheng J.-F."/>
            <person name="Bruce D."/>
            <person name="Goodwin L."/>
            <person name="Pitluck S."/>
            <person name="Saunders E."/>
            <person name="Brettin T."/>
            <person name="Detter J.C."/>
            <person name="Han C."/>
            <person name="Tapia R."/>
            <person name="Larimer F."/>
            <person name="Land M."/>
            <person name="Hauser L."/>
            <person name="Kyrpides N."/>
            <person name="Ivanova N."/>
            <person name="Holmes D."/>
            <person name="Lovley D."/>
            <person name="Kyrpides N."/>
            <person name="Anderson I.J."/>
            <person name="Woyke T."/>
        </authorList>
    </citation>
    <scope>NUCLEOTIDE SEQUENCE [LARGE SCALE GENOMIC DNA]</scope>
    <source>
        <strain evidence="3">DSM 10642 / AEDII12DO</strain>
    </source>
</reference>
<dbReference type="eggNOG" id="arCOG02740">
    <property type="taxonomic scope" value="Archaea"/>
</dbReference>
<dbReference type="SUPFAM" id="SSF54862">
    <property type="entry name" value="4Fe-4S ferredoxins"/>
    <property type="match status" value="1"/>
</dbReference>
<dbReference type="KEGG" id="fpl:Ferp_1318"/>
<dbReference type="Pfam" id="PF13484">
    <property type="entry name" value="Fer4_16"/>
    <property type="match status" value="1"/>
</dbReference>
<proteinExistence type="predicted"/>
<dbReference type="HOGENOM" id="CLU_081793_1_0_2"/>
<dbReference type="GeneID" id="8778833"/>
<dbReference type="OrthoDB" id="23478at2157"/>